<proteinExistence type="predicted"/>
<dbReference type="InterPro" id="IPR002545">
    <property type="entry name" value="CheW-lke_dom"/>
</dbReference>
<dbReference type="Gene3D" id="2.40.50.180">
    <property type="entry name" value="CheA-289, Domain 4"/>
    <property type="match status" value="1"/>
</dbReference>
<dbReference type="PANTHER" id="PTHR22617">
    <property type="entry name" value="CHEMOTAXIS SENSOR HISTIDINE KINASE-RELATED"/>
    <property type="match status" value="1"/>
</dbReference>
<comment type="caution">
    <text evidence="2">The sequence shown here is derived from an EMBL/GenBank/DDBJ whole genome shotgun (WGS) entry which is preliminary data.</text>
</comment>
<sequence>MSFEKAVVFLCGKEEYAVPVEQVVSIEKLERVTPIPHLPNYLLGFSRIRGELTPIIDFGRILYNNPTNTETSKVIVLSTDIVNYGLLVADAREIIDFENGVLKQMGLVNYEKTKYFTAVANLEDRMISCVDPNVLVNSLEGIREIINYLHKMLENEDVKA</sequence>
<dbReference type="EMBL" id="JAKZFC010000001">
    <property type="protein sequence ID" value="MCH7321480.1"/>
    <property type="molecule type" value="Genomic_DNA"/>
</dbReference>
<evidence type="ECO:0000313" key="3">
    <source>
        <dbReference type="Proteomes" id="UP001316087"/>
    </source>
</evidence>
<dbReference type="RefSeq" id="WP_241368507.1">
    <property type="nucleotide sequence ID" value="NZ_JAKZFC010000001.1"/>
</dbReference>
<evidence type="ECO:0000313" key="2">
    <source>
        <dbReference type="EMBL" id="MCH7321480.1"/>
    </source>
</evidence>
<dbReference type="Gene3D" id="2.30.30.40">
    <property type="entry name" value="SH3 Domains"/>
    <property type="match status" value="1"/>
</dbReference>
<dbReference type="SMART" id="SM00260">
    <property type="entry name" value="CheW"/>
    <property type="match status" value="1"/>
</dbReference>
<accession>A0ABS9UBH7</accession>
<dbReference type="PANTHER" id="PTHR22617:SF23">
    <property type="entry name" value="CHEMOTAXIS PROTEIN CHEW"/>
    <property type="match status" value="1"/>
</dbReference>
<dbReference type="PROSITE" id="PS50851">
    <property type="entry name" value="CHEW"/>
    <property type="match status" value="1"/>
</dbReference>
<gene>
    <name evidence="2" type="ORF">LZ480_06190</name>
</gene>
<protein>
    <submittedName>
        <fullName evidence="2">Chemotaxis protein CheW</fullName>
    </submittedName>
</protein>
<dbReference type="InterPro" id="IPR039315">
    <property type="entry name" value="CheW"/>
</dbReference>
<dbReference type="InterPro" id="IPR036061">
    <property type="entry name" value="CheW-like_dom_sf"/>
</dbReference>
<keyword evidence="3" id="KW-1185">Reference proteome</keyword>
<dbReference type="SUPFAM" id="SSF50341">
    <property type="entry name" value="CheW-like"/>
    <property type="match status" value="1"/>
</dbReference>
<feature type="domain" description="CheW-like" evidence="1">
    <location>
        <begin position="3"/>
        <end position="141"/>
    </location>
</feature>
<name>A0ABS9UBH7_9BACL</name>
<dbReference type="Proteomes" id="UP001316087">
    <property type="component" value="Unassembled WGS sequence"/>
</dbReference>
<organism evidence="2 3">
    <name type="scientific">Solibacillus palustris</name>
    <dbReference type="NCBI Taxonomy" id="2908203"/>
    <lineage>
        <taxon>Bacteria</taxon>
        <taxon>Bacillati</taxon>
        <taxon>Bacillota</taxon>
        <taxon>Bacilli</taxon>
        <taxon>Bacillales</taxon>
        <taxon>Caryophanaceae</taxon>
        <taxon>Solibacillus</taxon>
    </lineage>
</organism>
<reference evidence="2 3" key="1">
    <citation type="submission" date="2022-03" db="EMBL/GenBank/DDBJ databases">
        <authorList>
            <person name="Jo J.-H."/>
            <person name="Im W.-T."/>
        </authorList>
    </citation>
    <scope>NUCLEOTIDE SEQUENCE [LARGE SCALE GENOMIC DNA]</scope>
    <source>
        <strain evidence="2 3">MA9</strain>
    </source>
</reference>
<dbReference type="Pfam" id="PF01584">
    <property type="entry name" value="CheW"/>
    <property type="match status" value="1"/>
</dbReference>
<evidence type="ECO:0000259" key="1">
    <source>
        <dbReference type="PROSITE" id="PS50851"/>
    </source>
</evidence>